<dbReference type="GO" id="GO:0030170">
    <property type="term" value="F:pyridoxal phosphate binding"/>
    <property type="evidence" value="ECO:0007669"/>
    <property type="project" value="InterPro"/>
</dbReference>
<dbReference type="OrthoDB" id="639767at2759"/>
<gene>
    <name evidence="8" type="ORF">K402DRAFT_396854</name>
</gene>
<comment type="similarity">
    <text evidence="2 7">Belongs to the group II decarboxylase family.</text>
</comment>
<keyword evidence="3" id="KW-0210">Decarboxylase</keyword>
<feature type="modified residue" description="N6-(pyridoxal phosphate)lysine" evidence="6">
    <location>
        <position position="308"/>
    </location>
</feature>
<organism evidence="8 9">
    <name type="scientific">Aulographum hederae CBS 113979</name>
    <dbReference type="NCBI Taxonomy" id="1176131"/>
    <lineage>
        <taxon>Eukaryota</taxon>
        <taxon>Fungi</taxon>
        <taxon>Dikarya</taxon>
        <taxon>Ascomycota</taxon>
        <taxon>Pezizomycotina</taxon>
        <taxon>Dothideomycetes</taxon>
        <taxon>Pleosporomycetidae</taxon>
        <taxon>Aulographales</taxon>
        <taxon>Aulographaceae</taxon>
    </lineage>
</organism>
<dbReference type="GO" id="GO:0005737">
    <property type="term" value="C:cytoplasm"/>
    <property type="evidence" value="ECO:0007669"/>
    <property type="project" value="TreeGrafter"/>
</dbReference>
<dbReference type="GO" id="GO:0016831">
    <property type="term" value="F:carboxy-lyase activity"/>
    <property type="evidence" value="ECO:0007669"/>
    <property type="project" value="UniProtKB-KW"/>
</dbReference>
<dbReference type="Gene3D" id="1.20.1340.10">
    <property type="entry name" value="dopa decarboxylase, N-terminal domain"/>
    <property type="match status" value="1"/>
</dbReference>
<dbReference type="PANTHER" id="PTHR11999:SF70">
    <property type="entry name" value="MIP05841P"/>
    <property type="match status" value="1"/>
</dbReference>
<dbReference type="PRINTS" id="PR00800">
    <property type="entry name" value="YHDCRBOXLASE"/>
</dbReference>
<dbReference type="Proteomes" id="UP000800041">
    <property type="component" value="Unassembled WGS sequence"/>
</dbReference>
<dbReference type="Gene3D" id="3.90.1150.10">
    <property type="entry name" value="Aspartate Aminotransferase, domain 1"/>
    <property type="match status" value="1"/>
</dbReference>
<dbReference type="SUPFAM" id="SSF53383">
    <property type="entry name" value="PLP-dependent transferases"/>
    <property type="match status" value="1"/>
</dbReference>
<sequence length="500" mass="55141">MNADEFRKAAHAAVEEIIHYNETLPTVPVTAQIPPGYLSPHLPSTAPQHPQPWSTIQPDIATHIIPGLTHWQHPGFMSWFPATTSYPSLLGEMYSAAFTAPAFNWLCSPACTELETVVMDWVCRMLALPDVFLSGGEGGGVIQGSASEAIVTCMVAARERMVVKECKGLEGEEREKKVAEVKGRLVALGGDQVHSATPKGAMIAGTRYHAITTRREDGFRLTGKGLREALKEIEGKGLLPYYVTTTMGSTGICAVDVFEEIAEVKKEWPDVWIHVDAAYAGAALVCEEYQHHAKFFGEFDSFDMNMHKWLLVNFDASCLFVRKRQDLISAMSITPSYLLNPSHISGLVTDYRDWQIPLGRRFRALKIWFVLRSYGVSGLQKHIRHTVGLGELFAGLVRERSDLFRIVAGPAFALTVIQVLPKKGEKGNDGDEAWVQEVNRVTKEAYEAVNRGGEIFLTSGVVGGQLAIRVVSANANAEEKWVKKAFEILVKEAEKVVGTS</sequence>
<evidence type="ECO:0000256" key="2">
    <source>
        <dbReference type="ARBA" id="ARBA00009533"/>
    </source>
</evidence>
<proteinExistence type="inferred from homology"/>
<dbReference type="GO" id="GO:0006520">
    <property type="term" value="P:amino acid metabolic process"/>
    <property type="evidence" value="ECO:0007669"/>
    <property type="project" value="InterPro"/>
</dbReference>
<dbReference type="InterPro" id="IPR015424">
    <property type="entry name" value="PyrdxlP-dep_Trfase"/>
</dbReference>
<dbReference type="InterPro" id="IPR021115">
    <property type="entry name" value="Pyridoxal-P_BS"/>
</dbReference>
<evidence type="ECO:0000256" key="3">
    <source>
        <dbReference type="ARBA" id="ARBA00022793"/>
    </source>
</evidence>
<dbReference type="Gene3D" id="3.40.640.10">
    <property type="entry name" value="Type I PLP-dependent aspartate aminotransferase-like (Major domain)"/>
    <property type="match status" value="1"/>
</dbReference>
<comment type="cofactor">
    <cofactor evidence="1 6 7">
        <name>pyridoxal 5'-phosphate</name>
        <dbReference type="ChEBI" id="CHEBI:597326"/>
    </cofactor>
</comment>
<keyword evidence="4 6" id="KW-0663">Pyridoxal phosphate</keyword>
<keyword evidence="9" id="KW-1185">Reference proteome</keyword>
<evidence type="ECO:0000313" key="8">
    <source>
        <dbReference type="EMBL" id="KAF1983136.1"/>
    </source>
</evidence>
<evidence type="ECO:0000256" key="5">
    <source>
        <dbReference type="ARBA" id="ARBA00023239"/>
    </source>
</evidence>
<dbReference type="PROSITE" id="PS00392">
    <property type="entry name" value="DDC_GAD_HDC_YDC"/>
    <property type="match status" value="1"/>
</dbReference>
<evidence type="ECO:0000256" key="6">
    <source>
        <dbReference type="PIRSR" id="PIRSR602129-50"/>
    </source>
</evidence>
<keyword evidence="5 7" id="KW-0456">Lyase</keyword>
<dbReference type="InterPro" id="IPR015422">
    <property type="entry name" value="PyrdxlP-dep_Trfase_small"/>
</dbReference>
<dbReference type="InterPro" id="IPR015421">
    <property type="entry name" value="PyrdxlP-dep_Trfase_major"/>
</dbReference>
<dbReference type="PANTHER" id="PTHR11999">
    <property type="entry name" value="GROUP II PYRIDOXAL-5-PHOSPHATE DECARBOXYLASE"/>
    <property type="match status" value="1"/>
</dbReference>
<accession>A0A6G1GQ89</accession>
<dbReference type="Pfam" id="PF00282">
    <property type="entry name" value="Pyridoxal_deC"/>
    <property type="match status" value="1"/>
</dbReference>
<evidence type="ECO:0000256" key="4">
    <source>
        <dbReference type="ARBA" id="ARBA00022898"/>
    </source>
</evidence>
<evidence type="ECO:0000256" key="1">
    <source>
        <dbReference type="ARBA" id="ARBA00001933"/>
    </source>
</evidence>
<reference evidence="8" key="1">
    <citation type="journal article" date="2020" name="Stud. Mycol.">
        <title>101 Dothideomycetes genomes: a test case for predicting lifestyles and emergence of pathogens.</title>
        <authorList>
            <person name="Haridas S."/>
            <person name="Albert R."/>
            <person name="Binder M."/>
            <person name="Bloem J."/>
            <person name="Labutti K."/>
            <person name="Salamov A."/>
            <person name="Andreopoulos B."/>
            <person name="Baker S."/>
            <person name="Barry K."/>
            <person name="Bills G."/>
            <person name="Bluhm B."/>
            <person name="Cannon C."/>
            <person name="Castanera R."/>
            <person name="Culley D."/>
            <person name="Daum C."/>
            <person name="Ezra D."/>
            <person name="Gonzalez J."/>
            <person name="Henrissat B."/>
            <person name="Kuo A."/>
            <person name="Liang C."/>
            <person name="Lipzen A."/>
            <person name="Lutzoni F."/>
            <person name="Magnuson J."/>
            <person name="Mondo S."/>
            <person name="Nolan M."/>
            <person name="Ohm R."/>
            <person name="Pangilinan J."/>
            <person name="Park H.-J."/>
            <person name="Ramirez L."/>
            <person name="Alfaro M."/>
            <person name="Sun H."/>
            <person name="Tritt A."/>
            <person name="Yoshinaga Y."/>
            <person name="Zwiers L.-H."/>
            <person name="Turgeon B."/>
            <person name="Goodwin S."/>
            <person name="Spatafora J."/>
            <person name="Crous P."/>
            <person name="Grigoriev I."/>
        </authorList>
    </citation>
    <scope>NUCLEOTIDE SEQUENCE</scope>
    <source>
        <strain evidence="8">CBS 113979</strain>
    </source>
</reference>
<dbReference type="InterPro" id="IPR010977">
    <property type="entry name" value="Aromatic_deC"/>
</dbReference>
<dbReference type="AlphaFoldDB" id="A0A6G1GQ89"/>
<dbReference type="EMBL" id="ML977177">
    <property type="protein sequence ID" value="KAF1983136.1"/>
    <property type="molecule type" value="Genomic_DNA"/>
</dbReference>
<name>A0A6G1GQ89_9PEZI</name>
<dbReference type="InterPro" id="IPR002129">
    <property type="entry name" value="PyrdxlP-dep_de-COase"/>
</dbReference>
<dbReference type="GO" id="GO:0019752">
    <property type="term" value="P:carboxylic acid metabolic process"/>
    <property type="evidence" value="ECO:0007669"/>
    <property type="project" value="InterPro"/>
</dbReference>
<evidence type="ECO:0000313" key="9">
    <source>
        <dbReference type="Proteomes" id="UP000800041"/>
    </source>
</evidence>
<protein>
    <submittedName>
        <fullName evidence="8">Aromatic-L-amino-acid decarboxylase</fullName>
    </submittedName>
</protein>
<evidence type="ECO:0000256" key="7">
    <source>
        <dbReference type="RuleBase" id="RU000382"/>
    </source>
</evidence>